<evidence type="ECO:0008006" key="3">
    <source>
        <dbReference type="Google" id="ProtNLM"/>
    </source>
</evidence>
<keyword evidence="2" id="KW-1185">Reference proteome</keyword>
<dbReference type="Gene3D" id="2.60.200.40">
    <property type="match status" value="1"/>
</dbReference>
<gene>
    <name evidence="1" type="ORF">scyTo_0025961</name>
</gene>
<dbReference type="GO" id="GO:0043065">
    <property type="term" value="P:positive regulation of apoptotic process"/>
    <property type="evidence" value="ECO:0007669"/>
    <property type="project" value="TreeGrafter"/>
</dbReference>
<dbReference type="GO" id="GO:0001727">
    <property type="term" value="F:lipid kinase activity"/>
    <property type="evidence" value="ECO:0007669"/>
    <property type="project" value="TreeGrafter"/>
</dbReference>
<dbReference type="PANTHER" id="PTHR12358:SF40">
    <property type="entry name" value="SPHINGOSINE KINASE 2"/>
    <property type="match status" value="1"/>
</dbReference>
<dbReference type="EMBL" id="BFAA01144488">
    <property type="protein sequence ID" value="GCB85304.1"/>
    <property type="molecule type" value="Genomic_DNA"/>
</dbReference>
<dbReference type="OMA" id="FSERCLH"/>
<dbReference type="OrthoDB" id="3853857at2759"/>
<dbReference type="GO" id="GO:0016020">
    <property type="term" value="C:membrane"/>
    <property type="evidence" value="ECO:0007669"/>
    <property type="project" value="TreeGrafter"/>
</dbReference>
<dbReference type="Proteomes" id="UP000288216">
    <property type="component" value="Unassembled WGS sequence"/>
</dbReference>
<dbReference type="PANTHER" id="PTHR12358">
    <property type="entry name" value="SPHINGOSINE KINASE"/>
    <property type="match status" value="1"/>
</dbReference>
<dbReference type="GO" id="GO:0006669">
    <property type="term" value="P:sphinganine-1-phosphate biosynthetic process"/>
    <property type="evidence" value="ECO:0007669"/>
    <property type="project" value="TreeGrafter"/>
</dbReference>
<dbReference type="SUPFAM" id="SSF111331">
    <property type="entry name" value="NAD kinase/diacylglycerol kinase-like"/>
    <property type="match status" value="1"/>
</dbReference>
<evidence type="ECO:0000313" key="1">
    <source>
        <dbReference type="EMBL" id="GCB85304.1"/>
    </source>
</evidence>
<dbReference type="GO" id="GO:0005737">
    <property type="term" value="C:cytoplasm"/>
    <property type="evidence" value="ECO:0007669"/>
    <property type="project" value="TreeGrafter"/>
</dbReference>
<dbReference type="STRING" id="75743.A0A401QIV8"/>
<dbReference type="GO" id="GO:0046512">
    <property type="term" value="P:sphingosine biosynthetic process"/>
    <property type="evidence" value="ECO:0007669"/>
    <property type="project" value="TreeGrafter"/>
</dbReference>
<proteinExistence type="predicted"/>
<sequence>LLQDALLPPLDQPVPPHWETVEGDFVLVLAIYQTHLGADLMAAPFARFSERCLHLCYVKAGISRRALLRLFLAMEKGTHFDLQCPHLFCVPALAFRLEPLSARGTITVDGERVEYGPLQAQVHGGLARLITGVPANTNGL</sequence>
<feature type="non-terminal residue" evidence="1">
    <location>
        <position position="1"/>
    </location>
</feature>
<protein>
    <recommendedName>
        <fullName evidence="3">Sphingosine kinase 1</fullName>
    </recommendedName>
</protein>
<dbReference type="InterPro" id="IPR050187">
    <property type="entry name" value="Lipid_Phosphate_FormReg"/>
</dbReference>
<name>A0A401QIV8_SCYTO</name>
<evidence type="ECO:0000313" key="2">
    <source>
        <dbReference type="Proteomes" id="UP000288216"/>
    </source>
</evidence>
<dbReference type="InterPro" id="IPR016064">
    <property type="entry name" value="NAD/diacylglycerol_kinase_sf"/>
</dbReference>
<accession>A0A401QIV8</accession>
<comment type="caution">
    <text evidence="1">The sequence shown here is derived from an EMBL/GenBank/DDBJ whole genome shotgun (WGS) entry which is preliminary data.</text>
</comment>
<reference evidence="1 2" key="1">
    <citation type="journal article" date="2018" name="Nat. Ecol. Evol.">
        <title>Shark genomes provide insights into elasmobranch evolution and the origin of vertebrates.</title>
        <authorList>
            <person name="Hara Y"/>
            <person name="Yamaguchi K"/>
            <person name="Onimaru K"/>
            <person name="Kadota M"/>
            <person name="Koyanagi M"/>
            <person name="Keeley SD"/>
            <person name="Tatsumi K"/>
            <person name="Tanaka K"/>
            <person name="Motone F"/>
            <person name="Kageyama Y"/>
            <person name="Nozu R"/>
            <person name="Adachi N"/>
            <person name="Nishimura O"/>
            <person name="Nakagawa R"/>
            <person name="Tanegashima C"/>
            <person name="Kiyatake I"/>
            <person name="Matsumoto R"/>
            <person name="Murakumo K"/>
            <person name="Nishida K"/>
            <person name="Terakita A"/>
            <person name="Kuratani S"/>
            <person name="Sato K"/>
            <person name="Hyodo S Kuraku.S."/>
        </authorList>
    </citation>
    <scope>NUCLEOTIDE SEQUENCE [LARGE SCALE GENOMIC DNA]</scope>
</reference>
<dbReference type="AlphaFoldDB" id="A0A401QIV8"/>
<organism evidence="1 2">
    <name type="scientific">Scyliorhinus torazame</name>
    <name type="common">Cloudy catshark</name>
    <name type="synonym">Catulus torazame</name>
    <dbReference type="NCBI Taxonomy" id="75743"/>
    <lineage>
        <taxon>Eukaryota</taxon>
        <taxon>Metazoa</taxon>
        <taxon>Chordata</taxon>
        <taxon>Craniata</taxon>
        <taxon>Vertebrata</taxon>
        <taxon>Chondrichthyes</taxon>
        <taxon>Elasmobranchii</taxon>
        <taxon>Galeomorphii</taxon>
        <taxon>Galeoidea</taxon>
        <taxon>Carcharhiniformes</taxon>
        <taxon>Scyliorhinidae</taxon>
        <taxon>Scyliorhinus</taxon>
    </lineage>
</organism>